<keyword evidence="3" id="KW-1185">Reference proteome</keyword>
<dbReference type="EMBL" id="JABFAF010000013">
    <property type="protein sequence ID" value="MBA0874561.1"/>
    <property type="molecule type" value="Genomic_DNA"/>
</dbReference>
<evidence type="ECO:0000256" key="1">
    <source>
        <dbReference type="SAM" id="MobiDB-lite"/>
    </source>
</evidence>
<sequence length="38" mass="4270">TSCPRQRDLLTWKEITPSRKRFPSTSAGRADVDAMSCT</sequence>
<accession>A0A7J9MU84</accession>
<protein>
    <submittedName>
        <fullName evidence="2">Uncharacterized protein</fullName>
    </submittedName>
</protein>
<organism evidence="2 3">
    <name type="scientific">Gossypium schwendimanii</name>
    <name type="common">Cotton</name>
    <dbReference type="NCBI Taxonomy" id="34291"/>
    <lineage>
        <taxon>Eukaryota</taxon>
        <taxon>Viridiplantae</taxon>
        <taxon>Streptophyta</taxon>
        <taxon>Embryophyta</taxon>
        <taxon>Tracheophyta</taxon>
        <taxon>Spermatophyta</taxon>
        <taxon>Magnoliopsida</taxon>
        <taxon>eudicotyledons</taxon>
        <taxon>Gunneridae</taxon>
        <taxon>Pentapetalae</taxon>
        <taxon>rosids</taxon>
        <taxon>malvids</taxon>
        <taxon>Malvales</taxon>
        <taxon>Malvaceae</taxon>
        <taxon>Malvoideae</taxon>
        <taxon>Gossypium</taxon>
    </lineage>
</organism>
<feature type="non-terminal residue" evidence="2">
    <location>
        <position position="1"/>
    </location>
</feature>
<dbReference type="AlphaFoldDB" id="A0A7J9MU84"/>
<feature type="region of interest" description="Disordered" evidence="1">
    <location>
        <begin position="14"/>
        <end position="38"/>
    </location>
</feature>
<name>A0A7J9MU84_GOSSC</name>
<proteinExistence type="predicted"/>
<evidence type="ECO:0000313" key="3">
    <source>
        <dbReference type="Proteomes" id="UP000593576"/>
    </source>
</evidence>
<evidence type="ECO:0000313" key="2">
    <source>
        <dbReference type="EMBL" id="MBA0874561.1"/>
    </source>
</evidence>
<dbReference type="Proteomes" id="UP000593576">
    <property type="component" value="Unassembled WGS sequence"/>
</dbReference>
<reference evidence="2 3" key="1">
    <citation type="journal article" date="2019" name="Genome Biol. Evol.">
        <title>Insights into the evolution of the New World diploid cottons (Gossypium, subgenus Houzingenia) based on genome sequencing.</title>
        <authorList>
            <person name="Grover C.E."/>
            <person name="Arick M.A. 2nd"/>
            <person name="Thrash A."/>
            <person name="Conover J.L."/>
            <person name="Sanders W.S."/>
            <person name="Peterson D.G."/>
            <person name="Frelichowski J.E."/>
            <person name="Scheffler J.A."/>
            <person name="Scheffler B.E."/>
            <person name="Wendel J.F."/>
        </authorList>
    </citation>
    <scope>NUCLEOTIDE SEQUENCE [LARGE SCALE GENOMIC DNA]</scope>
    <source>
        <strain evidence="2">1</strain>
        <tissue evidence="2">Leaf</tissue>
    </source>
</reference>
<gene>
    <name evidence="2" type="ORF">Goshw_018505</name>
</gene>
<comment type="caution">
    <text evidence="2">The sequence shown here is derived from an EMBL/GenBank/DDBJ whole genome shotgun (WGS) entry which is preliminary data.</text>
</comment>